<proteinExistence type="predicted"/>
<feature type="region of interest" description="Disordered" evidence="3">
    <location>
        <begin position="283"/>
        <end position="350"/>
    </location>
</feature>
<evidence type="ECO:0008006" key="6">
    <source>
        <dbReference type="Google" id="ProtNLM"/>
    </source>
</evidence>
<reference evidence="4 5" key="1">
    <citation type="submission" date="2015-07" db="EMBL/GenBank/DDBJ databases">
        <title>The genome of Eufriesea mexicana.</title>
        <authorList>
            <person name="Pan H."/>
            <person name="Kapheim K."/>
        </authorList>
    </citation>
    <scope>NUCLEOTIDE SEQUENCE [LARGE SCALE GENOMIC DNA]</scope>
    <source>
        <strain evidence="4">0111107269</strain>
        <tissue evidence="4">Whole body</tissue>
    </source>
</reference>
<dbReference type="InterPro" id="IPR039902">
    <property type="entry name" value="CCDC148/CCDC112"/>
</dbReference>
<name>A0A310S6F5_9HYME</name>
<evidence type="ECO:0000256" key="2">
    <source>
        <dbReference type="SAM" id="Coils"/>
    </source>
</evidence>
<gene>
    <name evidence="4" type="ORF">WN48_10656</name>
</gene>
<feature type="coiled-coil region" evidence="2">
    <location>
        <begin position="358"/>
        <end position="392"/>
    </location>
</feature>
<evidence type="ECO:0000313" key="5">
    <source>
        <dbReference type="Proteomes" id="UP000250275"/>
    </source>
</evidence>
<feature type="compositionally biased region" description="Basic and acidic residues" evidence="3">
    <location>
        <begin position="324"/>
        <end position="350"/>
    </location>
</feature>
<accession>A0A310S6F5</accession>
<dbReference type="Proteomes" id="UP000250275">
    <property type="component" value="Unassembled WGS sequence"/>
</dbReference>
<evidence type="ECO:0000256" key="1">
    <source>
        <dbReference type="ARBA" id="ARBA00023054"/>
    </source>
</evidence>
<organism evidence="4 5">
    <name type="scientific">Eufriesea mexicana</name>
    <dbReference type="NCBI Taxonomy" id="516756"/>
    <lineage>
        <taxon>Eukaryota</taxon>
        <taxon>Metazoa</taxon>
        <taxon>Ecdysozoa</taxon>
        <taxon>Arthropoda</taxon>
        <taxon>Hexapoda</taxon>
        <taxon>Insecta</taxon>
        <taxon>Pterygota</taxon>
        <taxon>Neoptera</taxon>
        <taxon>Endopterygota</taxon>
        <taxon>Hymenoptera</taxon>
        <taxon>Apocrita</taxon>
        <taxon>Aculeata</taxon>
        <taxon>Apoidea</taxon>
        <taxon>Anthophila</taxon>
        <taxon>Apidae</taxon>
        <taxon>Eufriesea</taxon>
    </lineage>
</organism>
<sequence>MSASSGNLVKPGNDTSRKKVTSAQRELYMKPLLRLKQQQDILERGLISAIGNMKIDPNLIQDIMHEHRELFSKRQDFLNTMYKNINDINFELNSVKHTAKNPEDIQKLDVNTYKSKLIKLSQKMQDFKKSCPIRTLMEEGVALNTELDELDFNLEKYEKAQKDAFLQFSHENKVENKKEKTEYKDVDDFHDLVALTGHTGNWSSEDHLFFLKMRKKCENIPALVAAIRKKCPDLSPETIVNHEAWFKHYEELREKQKAAVKEWRQQKELEKKKNMDEIKKEIESASEDEAFQDENAKEKTINIPKKTKSSKPESRSTNSSADSNRSDKKEQIKRWKLEKENKRSMDEEQVKMQLKLKKEVQENRRKKRREKIQEALEEYKKKKSLENALKEMDEHSKEKYKYDATLIKEFRKQDKEFTKKRKDLIRRSRKPSKSELVDVKRVELVETRDYSTLLNTTKVWREKCKVEDSTKHSNEFQYIKDIPNMCIRWRNEESEDLKI</sequence>
<dbReference type="AlphaFoldDB" id="A0A310S6F5"/>
<dbReference type="PANTHER" id="PTHR21549">
    <property type="entry name" value="MUTATED IN BLADDER CANCER 1"/>
    <property type="match status" value="1"/>
</dbReference>
<dbReference type="EMBL" id="KQ768090">
    <property type="protein sequence ID" value="OAD53237.1"/>
    <property type="molecule type" value="Genomic_DNA"/>
</dbReference>
<protein>
    <recommendedName>
        <fullName evidence="6">Coiled-coil domain-containing protein 112</fullName>
    </recommendedName>
</protein>
<keyword evidence="1 2" id="KW-0175">Coiled coil</keyword>
<dbReference type="OrthoDB" id="2152435at2759"/>
<feature type="region of interest" description="Disordered" evidence="3">
    <location>
        <begin position="1"/>
        <end position="21"/>
    </location>
</feature>
<evidence type="ECO:0000313" key="4">
    <source>
        <dbReference type="EMBL" id="OAD53237.1"/>
    </source>
</evidence>
<evidence type="ECO:0000256" key="3">
    <source>
        <dbReference type="SAM" id="MobiDB-lite"/>
    </source>
</evidence>
<dbReference type="PANTHER" id="PTHR21549:SF0">
    <property type="entry name" value="COILED-COIL DOMAIN-CONTAINING PROTEIN 112"/>
    <property type="match status" value="1"/>
</dbReference>
<keyword evidence="5" id="KW-1185">Reference proteome</keyword>